<keyword evidence="3" id="KW-1185">Reference proteome</keyword>
<name>A0A9X0AMB4_9HELO</name>
<evidence type="ECO:0000313" key="3">
    <source>
        <dbReference type="Proteomes" id="UP001152300"/>
    </source>
</evidence>
<dbReference type="Proteomes" id="UP001152300">
    <property type="component" value="Unassembled WGS sequence"/>
</dbReference>
<protein>
    <submittedName>
        <fullName evidence="2">Uncharacterized protein</fullName>
    </submittedName>
</protein>
<dbReference type="EMBL" id="JAPEIS010000008">
    <property type="protein sequence ID" value="KAJ8063598.1"/>
    <property type="molecule type" value="Genomic_DNA"/>
</dbReference>
<gene>
    <name evidence="2" type="ORF">OCU04_007467</name>
</gene>
<comment type="caution">
    <text evidence="2">The sequence shown here is derived from an EMBL/GenBank/DDBJ whole genome shotgun (WGS) entry which is preliminary data.</text>
</comment>
<proteinExistence type="predicted"/>
<evidence type="ECO:0000256" key="1">
    <source>
        <dbReference type="SAM" id="MobiDB-lite"/>
    </source>
</evidence>
<organism evidence="2 3">
    <name type="scientific">Sclerotinia nivalis</name>
    <dbReference type="NCBI Taxonomy" id="352851"/>
    <lineage>
        <taxon>Eukaryota</taxon>
        <taxon>Fungi</taxon>
        <taxon>Dikarya</taxon>
        <taxon>Ascomycota</taxon>
        <taxon>Pezizomycotina</taxon>
        <taxon>Leotiomycetes</taxon>
        <taxon>Helotiales</taxon>
        <taxon>Sclerotiniaceae</taxon>
        <taxon>Sclerotinia</taxon>
    </lineage>
</organism>
<reference evidence="2" key="1">
    <citation type="submission" date="2022-11" db="EMBL/GenBank/DDBJ databases">
        <title>Genome Resource of Sclerotinia nivalis Strain SnTB1, a Plant Pathogen Isolated from American Ginseng.</title>
        <authorList>
            <person name="Fan S."/>
        </authorList>
    </citation>
    <scope>NUCLEOTIDE SEQUENCE</scope>
    <source>
        <strain evidence="2">SnTB1</strain>
    </source>
</reference>
<feature type="region of interest" description="Disordered" evidence="1">
    <location>
        <begin position="102"/>
        <end position="127"/>
    </location>
</feature>
<accession>A0A9X0AMB4</accession>
<dbReference type="AlphaFoldDB" id="A0A9X0AMB4"/>
<evidence type="ECO:0000313" key="2">
    <source>
        <dbReference type="EMBL" id="KAJ8063598.1"/>
    </source>
</evidence>
<sequence>MLNVMRILKKEPRHFHTADHIPMKNRAPLLGLTTIDDNSWLIGDRAVLARRSCQPWPSDMSGLINTWTAFDEAFYAILDAPVPPPRSRPWKPDDAPIHVHLAAGGGTSIEAGDDAPVSDHVSAGRLG</sequence>
<dbReference type="OrthoDB" id="5404599at2759"/>